<evidence type="ECO:0000313" key="2">
    <source>
        <dbReference type="Proteomes" id="UP000007266"/>
    </source>
</evidence>
<protein>
    <submittedName>
        <fullName evidence="1">Uncharacterized protein</fullName>
    </submittedName>
</protein>
<dbReference type="HOGENOM" id="CLU_1273695_0_0_1"/>
<evidence type="ECO:0000313" key="1">
    <source>
        <dbReference type="EMBL" id="EFA06158.1"/>
    </source>
</evidence>
<reference evidence="1 2" key="2">
    <citation type="journal article" date="2010" name="Nucleic Acids Res.">
        <title>BeetleBase in 2010: revisions to provide comprehensive genomic information for Tribolium castaneum.</title>
        <authorList>
            <person name="Kim H.S."/>
            <person name="Murphy T."/>
            <person name="Xia J."/>
            <person name="Caragea D."/>
            <person name="Park Y."/>
            <person name="Beeman R.W."/>
            <person name="Lorenzen M.D."/>
            <person name="Butcher S."/>
            <person name="Manak J.R."/>
            <person name="Brown S.J."/>
        </authorList>
    </citation>
    <scope>GENOME REANNOTATION</scope>
    <source>
        <strain evidence="1 2">Georgia GA2</strain>
    </source>
</reference>
<dbReference type="Proteomes" id="UP000007266">
    <property type="component" value="Linkage group 7"/>
</dbReference>
<dbReference type="InParanoid" id="D6WPX9"/>
<sequence>MKNRERQRGSSAGVYFRPNFTISAKKSRRNFDITYTNAEICYFWLPNDALSRCHLFYQVVIKSFNRMAGTLVDKYLNCWNRVVFHVSSLFVVHDIWKVLAHEEQKSENWKQQLILDGLITARKTTKPETPENALTTQKSSTKVVKFHKHLLCSISTAAAFFRLLYGAKSEKELNACCEALRRLAGCPIRFRFDMCPKLSTSPRSKGNNELCWKDSKD</sequence>
<accession>D6WPX9</accession>
<name>D6WPX9_TRICA</name>
<dbReference type="AlphaFoldDB" id="D6WPX9"/>
<dbReference type="EMBL" id="KQ971354">
    <property type="protein sequence ID" value="EFA06158.1"/>
    <property type="molecule type" value="Genomic_DNA"/>
</dbReference>
<gene>
    <name evidence="1" type="primary">GLEAN_09004</name>
    <name evidence="1" type="ORF">TcasGA2_TC009004</name>
</gene>
<reference evidence="1 2" key="1">
    <citation type="journal article" date="2008" name="Nature">
        <title>The genome of the model beetle and pest Tribolium castaneum.</title>
        <authorList>
            <consortium name="Tribolium Genome Sequencing Consortium"/>
            <person name="Richards S."/>
            <person name="Gibbs R.A."/>
            <person name="Weinstock G.M."/>
            <person name="Brown S.J."/>
            <person name="Denell R."/>
            <person name="Beeman R.W."/>
            <person name="Gibbs R."/>
            <person name="Beeman R.W."/>
            <person name="Brown S.J."/>
            <person name="Bucher G."/>
            <person name="Friedrich M."/>
            <person name="Grimmelikhuijzen C.J."/>
            <person name="Klingler M."/>
            <person name="Lorenzen M."/>
            <person name="Richards S."/>
            <person name="Roth S."/>
            <person name="Schroder R."/>
            <person name="Tautz D."/>
            <person name="Zdobnov E.M."/>
            <person name="Muzny D."/>
            <person name="Gibbs R.A."/>
            <person name="Weinstock G.M."/>
            <person name="Attaway T."/>
            <person name="Bell S."/>
            <person name="Buhay C.J."/>
            <person name="Chandrabose M.N."/>
            <person name="Chavez D."/>
            <person name="Clerk-Blankenburg K.P."/>
            <person name="Cree A."/>
            <person name="Dao M."/>
            <person name="Davis C."/>
            <person name="Chacko J."/>
            <person name="Dinh H."/>
            <person name="Dugan-Rocha S."/>
            <person name="Fowler G."/>
            <person name="Garner T.T."/>
            <person name="Garnes J."/>
            <person name="Gnirke A."/>
            <person name="Hawes A."/>
            <person name="Hernandez J."/>
            <person name="Hines S."/>
            <person name="Holder M."/>
            <person name="Hume J."/>
            <person name="Jhangiani S.N."/>
            <person name="Joshi V."/>
            <person name="Khan Z.M."/>
            <person name="Jackson L."/>
            <person name="Kovar C."/>
            <person name="Kowis A."/>
            <person name="Lee S."/>
            <person name="Lewis L.R."/>
            <person name="Margolis J."/>
            <person name="Morgan M."/>
            <person name="Nazareth L.V."/>
            <person name="Nguyen N."/>
            <person name="Okwuonu G."/>
            <person name="Parker D."/>
            <person name="Richards S."/>
            <person name="Ruiz S.J."/>
            <person name="Santibanez J."/>
            <person name="Savard J."/>
            <person name="Scherer S.E."/>
            <person name="Schneider B."/>
            <person name="Sodergren E."/>
            <person name="Tautz D."/>
            <person name="Vattahil S."/>
            <person name="Villasana D."/>
            <person name="White C.S."/>
            <person name="Wright R."/>
            <person name="Park Y."/>
            <person name="Beeman R.W."/>
            <person name="Lord J."/>
            <person name="Oppert B."/>
            <person name="Lorenzen M."/>
            <person name="Brown S."/>
            <person name="Wang L."/>
            <person name="Savard J."/>
            <person name="Tautz D."/>
            <person name="Richards S."/>
            <person name="Weinstock G."/>
            <person name="Gibbs R.A."/>
            <person name="Liu Y."/>
            <person name="Worley K."/>
            <person name="Weinstock G."/>
            <person name="Elsik C.G."/>
            <person name="Reese J.T."/>
            <person name="Elhaik E."/>
            <person name="Landan G."/>
            <person name="Graur D."/>
            <person name="Arensburger P."/>
            <person name="Atkinson P."/>
            <person name="Beeman R.W."/>
            <person name="Beidler J."/>
            <person name="Brown S.J."/>
            <person name="Demuth J.P."/>
            <person name="Drury D.W."/>
            <person name="Du Y.Z."/>
            <person name="Fujiwara H."/>
            <person name="Lorenzen M."/>
            <person name="Maselli V."/>
            <person name="Osanai M."/>
            <person name="Park Y."/>
            <person name="Robertson H.M."/>
            <person name="Tu Z."/>
            <person name="Wang J.J."/>
            <person name="Wang S."/>
            <person name="Richards S."/>
            <person name="Song H."/>
            <person name="Zhang L."/>
            <person name="Sodergren E."/>
            <person name="Werner D."/>
            <person name="Stanke M."/>
            <person name="Morgenstern B."/>
            <person name="Solovyev V."/>
            <person name="Kosarev P."/>
            <person name="Brown G."/>
            <person name="Chen H.C."/>
            <person name="Ermolaeva O."/>
            <person name="Hlavina W."/>
            <person name="Kapustin Y."/>
            <person name="Kiryutin B."/>
            <person name="Kitts P."/>
            <person name="Maglott D."/>
            <person name="Pruitt K."/>
            <person name="Sapojnikov V."/>
            <person name="Souvorov A."/>
            <person name="Mackey A.J."/>
            <person name="Waterhouse R.M."/>
            <person name="Wyder S."/>
            <person name="Zdobnov E.M."/>
            <person name="Zdobnov E.M."/>
            <person name="Wyder S."/>
            <person name="Kriventseva E.V."/>
            <person name="Kadowaki T."/>
            <person name="Bork P."/>
            <person name="Aranda M."/>
            <person name="Bao R."/>
            <person name="Beermann A."/>
            <person name="Berns N."/>
            <person name="Bolognesi R."/>
            <person name="Bonneton F."/>
            <person name="Bopp D."/>
            <person name="Brown S.J."/>
            <person name="Bucher G."/>
            <person name="Butts T."/>
            <person name="Chaumot A."/>
            <person name="Denell R.E."/>
            <person name="Ferrier D.E."/>
            <person name="Friedrich M."/>
            <person name="Gordon C.M."/>
            <person name="Jindra M."/>
            <person name="Klingler M."/>
            <person name="Lan Q."/>
            <person name="Lattorff H.M."/>
            <person name="Laudet V."/>
            <person name="von Levetsow C."/>
            <person name="Liu Z."/>
            <person name="Lutz R."/>
            <person name="Lynch J.A."/>
            <person name="da Fonseca R.N."/>
            <person name="Posnien N."/>
            <person name="Reuter R."/>
            <person name="Roth S."/>
            <person name="Savard J."/>
            <person name="Schinko J.B."/>
            <person name="Schmitt C."/>
            <person name="Schoppmeier M."/>
            <person name="Schroder R."/>
            <person name="Shippy T.D."/>
            <person name="Simonnet F."/>
            <person name="Marques-Souza H."/>
            <person name="Tautz D."/>
            <person name="Tomoyasu Y."/>
            <person name="Trauner J."/>
            <person name="Van der Zee M."/>
            <person name="Vervoort M."/>
            <person name="Wittkopp N."/>
            <person name="Wimmer E.A."/>
            <person name="Yang X."/>
            <person name="Jones A.K."/>
            <person name="Sattelle D.B."/>
            <person name="Ebert P.R."/>
            <person name="Nelson D."/>
            <person name="Scott J.G."/>
            <person name="Beeman R.W."/>
            <person name="Muthukrishnan S."/>
            <person name="Kramer K.J."/>
            <person name="Arakane Y."/>
            <person name="Beeman R.W."/>
            <person name="Zhu Q."/>
            <person name="Hogenkamp D."/>
            <person name="Dixit R."/>
            <person name="Oppert B."/>
            <person name="Jiang H."/>
            <person name="Zou Z."/>
            <person name="Marshall J."/>
            <person name="Elpidina E."/>
            <person name="Vinokurov K."/>
            <person name="Oppert C."/>
            <person name="Zou Z."/>
            <person name="Evans J."/>
            <person name="Lu Z."/>
            <person name="Zhao P."/>
            <person name="Sumathipala N."/>
            <person name="Altincicek B."/>
            <person name="Vilcinskas A."/>
            <person name="Williams M."/>
            <person name="Hultmark D."/>
            <person name="Hetru C."/>
            <person name="Jiang H."/>
            <person name="Grimmelikhuijzen C.J."/>
            <person name="Hauser F."/>
            <person name="Cazzamali G."/>
            <person name="Williamson M."/>
            <person name="Park Y."/>
            <person name="Li B."/>
            <person name="Tanaka Y."/>
            <person name="Predel R."/>
            <person name="Neupert S."/>
            <person name="Schachtner J."/>
            <person name="Verleyen P."/>
            <person name="Raible F."/>
            <person name="Bork P."/>
            <person name="Friedrich M."/>
            <person name="Walden K.K."/>
            <person name="Robertson H.M."/>
            <person name="Angeli S."/>
            <person name="Foret S."/>
            <person name="Bucher G."/>
            <person name="Schuetz S."/>
            <person name="Maleszka R."/>
            <person name="Wimmer E.A."/>
            <person name="Beeman R.W."/>
            <person name="Lorenzen M."/>
            <person name="Tomoyasu Y."/>
            <person name="Miller S.C."/>
            <person name="Grossmann D."/>
            <person name="Bucher G."/>
        </authorList>
    </citation>
    <scope>NUCLEOTIDE SEQUENCE [LARGE SCALE GENOMIC DNA]</scope>
    <source>
        <strain evidence="1 2">Georgia GA2</strain>
    </source>
</reference>
<keyword evidence="2" id="KW-1185">Reference proteome</keyword>
<proteinExistence type="predicted"/>
<organism evidence="1 2">
    <name type="scientific">Tribolium castaneum</name>
    <name type="common">Red flour beetle</name>
    <dbReference type="NCBI Taxonomy" id="7070"/>
    <lineage>
        <taxon>Eukaryota</taxon>
        <taxon>Metazoa</taxon>
        <taxon>Ecdysozoa</taxon>
        <taxon>Arthropoda</taxon>
        <taxon>Hexapoda</taxon>
        <taxon>Insecta</taxon>
        <taxon>Pterygota</taxon>
        <taxon>Neoptera</taxon>
        <taxon>Endopterygota</taxon>
        <taxon>Coleoptera</taxon>
        <taxon>Polyphaga</taxon>
        <taxon>Cucujiformia</taxon>
        <taxon>Tenebrionidae</taxon>
        <taxon>Tenebrionidae incertae sedis</taxon>
        <taxon>Tribolium</taxon>
    </lineage>
</organism>